<feature type="non-terminal residue" evidence="2">
    <location>
        <position position="372"/>
    </location>
</feature>
<keyword evidence="3" id="KW-1185">Reference proteome</keyword>
<evidence type="ECO:0000313" key="3">
    <source>
        <dbReference type="Proteomes" id="UP000799753"/>
    </source>
</evidence>
<feature type="compositionally biased region" description="Polar residues" evidence="1">
    <location>
        <begin position="213"/>
        <end position="223"/>
    </location>
</feature>
<feature type="non-terminal residue" evidence="2">
    <location>
        <position position="1"/>
    </location>
</feature>
<evidence type="ECO:0000256" key="1">
    <source>
        <dbReference type="SAM" id="MobiDB-lite"/>
    </source>
</evidence>
<evidence type="ECO:0000313" key="2">
    <source>
        <dbReference type="EMBL" id="KAF2635005.1"/>
    </source>
</evidence>
<dbReference type="EMBL" id="MU006811">
    <property type="protein sequence ID" value="KAF2635005.1"/>
    <property type="molecule type" value="Genomic_DNA"/>
</dbReference>
<organism evidence="2 3">
    <name type="scientific">Massarina eburnea CBS 473.64</name>
    <dbReference type="NCBI Taxonomy" id="1395130"/>
    <lineage>
        <taxon>Eukaryota</taxon>
        <taxon>Fungi</taxon>
        <taxon>Dikarya</taxon>
        <taxon>Ascomycota</taxon>
        <taxon>Pezizomycotina</taxon>
        <taxon>Dothideomycetes</taxon>
        <taxon>Pleosporomycetidae</taxon>
        <taxon>Pleosporales</taxon>
        <taxon>Massarineae</taxon>
        <taxon>Massarinaceae</taxon>
        <taxon>Massarina</taxon>
    </lineage>
</organism>
<proteinExistence type="predicted"/>
<accession>A0A6A6RIP4</accession>
<dbReference type="AlphaFoldDB" id="A0A6A6RIP4"/>
<protein>
    <submittedName>
        <fullName evidence="2">Uncharacterized protein</fullName>
    </submittedName>
</protein>
<dbReference type="OrthoDB" id="3909054at2759"/>
<reference evidence="2" key="1">
    <citation type="journal article" date="2020" name="Stud. Mycol.">
        <title>101 Dothideomycetes genomes: a test case for predicting lifestyles and emergence of pathogens.</title>
        <authorList>
            <person name="Haridas S."/>
            <person name="Albert R."/>
            <person name="Binder M."/>
            <person name="Bloem J."/>
            <person name="Labutti K."/>
            <person name="Salamov A."/>
            <person name="Andreopoulos B."/>
            <person name="Baker S."/>
            <person name="Barry K."/>
            <person name="Bills G."/>
            <person name="Bluhm B."/>
            <person name="Cannon C."/>
            <person name="Castanera R."/>
            <person name="Culley D."/>
            <person name="Daum C."/>
            <person name="Ezra D."/>
            <person name="Gonzalez J."/>
            <person name="Henrissat B."/>
            <person name="Kuo A."/>
            <person name="Liang C."/>
            <person name="Lipzen A."/>
            <person name="Lutzoni F."/>
            <person name="Magnuson J."/>
            <person name="Mondo S."/>
            <person name="Nolan M."/>
            <person name="Ohm R."/>
            <person name="Pangilinan J."/>
            <person name="Park H.-J."/>
            <person name="Ramirez L."/>
            <person name="Alfaro M."/>
            <person name="Sun H."/>
            <person name="Tritt A."/>
            <person name="Yoshinaga Y."/>
            <person name="Zwiers L.-H."/>
            <person name="Turgeon B."/>
            <person name="Goodwin S."/>
            <person name="Spatafora J."/>
            <person name="Crous P."/>
            <person name="Grigoriev I."/>
        </authorList>
    </citation>
    <scope>NUCLEOTIDE SEQUENCE</scope>
    <source>
        <strain evidence="2">CBS 473.64</strain>
    </source>
</reference>
<sequence length="372" mass="40519">PRPSAYRQRSNSVPIMEALGCSTPEAELILAEGRAAVHRRQASARRGRRAIADREDVYRPKDHLTFLVAEHSRKTREDAMSVESRKSIAHSRFPSDATDSSITTVVAATESPNTTAPSTLGNYSANLSKFIQAQLSSIPSYNTTQLPISPCSCPDLTYTSHTPPLSPTRSMRRVAEAPHVITIPPVRPPIQSAFSEWSSTDDDTDDERLPVPNSGSPGKNYTPSVLAYYENSNDSTFLFSSTPREEGEEDEDEEDPNTAKGFSFPNQSELPGSAADNPSPALLTHPQLIPSSTPSFAPVSAGEYFDSRLNPDLRARVIAAITPPQIPNKIIPAISPFDGAALSSVHNVLVESHHRVLVDGMSFDMLRDFNIP</sequence>
<name>A0A6A6RIP4_9PLEO</name>
<feature type="region of interest" description="Disordered" evidence="1">
    <location>
        <begin position="184"/>
        <end position="224"/>
    </location>
</feature>
<dbReference type="Proteomes" id="UP000799753">
    <property type="component" value="Unassembled WGS sequence"/>
</dbReference>
<feature type="compositionally biased region" description="Acidic residues" evidence="1">
    <location>
        <begin position="246"/>
        <end position="256"/>
    </location>
</feature>
<gene>
    <name evidence="2" type="ORF">P280DRAFT_373512</name>
</gene>
<feature type="region of interest" description="Disordered" evidence="1">
    <location>
        <begin position="236"/>
        <end position="289"/>
    </location>
</feature>